<keyword evidence="1" id="KW-1133">Transmembrane helix</keyword>
<dbReference type="RefSeq" id="XP_018693540.1">
    <property type="nucleotide sequence ID" value="XM_018836687.1"/>
</dbReference>
<proteinExistence type="predicted"/>
<keyword evidence="1" id="KW-0812">Transmembrane</keyword>
<protein>
    <submittedName>
        <fullName evidence="2">Uncharacterized protein</fullName>
    </submittedName>
</protein>
<dbReference type="GeneID" id="30009343"/>
<evidence type="ECO:0000256" key="1">
    <source>
        <dbReference type="SAM" id="Phobius"/>
    </source>
</evidence>
<keyword evidence="3" id="KW-1185">Reference proteome</keyword>
<feature type="transmembrane region" description="Helical" evidence="1">
    <location>
        <begin position="27"/>
        <end position="46"/>
    </location>
</feature>
<organism evidence="2 3">
    <name type="scientific">Fonsecaea erecta</name>
    <dbReference type="NCBI Taxonomy" id="1367422"/>
    <lineage>
        <taxon>Eukaryota</taxon>
        <taxon>Fungi</taxon>
        <taxon>Dikarya</taxon>
        <taxon>Ascomycota</taxon>
        <taxon>Pezizomycotina</taxon>
        <taxon>Eurotiomycetes</taxon>
        <taxon>Chaetothyriomycetidae</taxon>
        <taxon>Chaetothyriales</taxon>
        <taxon>Herpotrichiellaceae</taxon>
        <taxon>Fonsecaea</taxon>
    </lineage>
</organism>
<evidence type="ECO:0000313" key="2">
    <source>
        <dbReference type="EMBL" id="OAP60173.1"/>
    </source>
</evidence>
<keyword evidence="1" id="KW-0472">Membrane</keyword>
<gene>
    <name evidence="2" type="ORF">AYL99_05175</name>
</gene>
<dbReference type="AlphaFoldDB" id="A0A178ZLT1"/>
<feature type="transmembrane region" description="Helical" evidence="1">
    <location>
        <begin position="67"/>
        <end position="93"/>
    </location>
</feature>
<comment type="caution">
    <text evidence="2">The sequence shown here is derived from an EMBL/GenBank/DDBJ whole genome shotgun (WGS) entry which is preliminary data.</text>
</comment>
<name>A0A178ZLT1_9EURO</name>
<evidence type="ECO:0000313" key="3">
    <source>
        <dbReference type="Proteomes" id="UP000078343"/>
    </source>
</evidence>
<sequence>MDTIRHYAIELAVRISIKVLECIWDHILANVWFTTIVGWLVLLTCLSGTDESVWGAIKRAQVRRATCLIALQSLRLLTFLFALLSAIDVLALYDNILKPGDTAEHATADRLDDGPAPSVSRPTPTPHKFTCLGIVASAASGDLRCKRTVKRQSATVEGYYCDKHRDQGYARLDIWAAAAGRAEFEGRVYEEREGRDTES</sequence>
<dbReference type="Proteomes" id="UP000078343">
    <property type="component" value="Unassembled WGS sequence"/>
</dbReference>
<accession>A0A178ZLT1</accession>
<reference evidence="2 3" key="1">
    <citation type="submission" date="2016-04" db="EMBL/GenBank/DDBJ databases">
        <title>Draft genome of Fonsecaea erecta CBS 125763.</title>
        <authorList>
            <person name="Weiss V.A."/>
            <person name="Vicente V.A."/>
            <person name="Raittz R.T."/>
            <person name="Moreno L.F."/>
            <person name="De Souza E.M."/>
            <person name="Pedrosa F.O."/>
            <person name="Steffens M.B."/>
            <person name="Faoro H."/>
            <person name="Tadra-Sfeir M.Z."/>
            <person name="Najafzadeh M.J."/>
            <person name="Felipe M.S."/>
            <person name="Teixeira M."/>
            <person name="Sun J."/>
            <person name="Xi L."/>
            <person name="Gomes R."/>
            <person name="De Azevedo C.M."/>
            <person name="Salgado C.G."/>
            <person name="Da Silva M.B."/>
            <person name="Nascimento M.F."/>
            <person name="Queiroz-Telles F."/>
            <person name="Attili D.S."/>
            <person name="Gorbushina A."/>
        </authorList>
    </citation>
    <scope>NUCLEOTIDE SEQUENCE [LARGE SCALE GENOMIC DNA]</scope>
    <source>
        <strain evidence="2 3">CBS 125763</strain>
    </source>
</reference>
<dbReference type="EMBL" id="LVYI01000004">
    <property type="protein sequence ID" value="OAP60173.1"/>
    <property type="molecule type" value="Genomic_DNA"/>
</dbReference>